<dbReference type="InterPro" id="IPR014710">
    <property type="entry name" value="RmlC-like_jellyroll"/>
</dbReference>
<dbReference type="AlphaFoldDB" id="A0A193LHZ8"/>
<gene>
    <name evidence="2" type="ORF">BA177_13100</name>
</gene>
<reference evidence="2 3" key="1">
    <citation type="submission" date="2016-06" db="EMBL/GenBank/DDBJ databases">
        <title>Complete genome sequence of a deep-branching marine Gamma Proteobacterium Woeseia oceani type strain XK5.</title>
        <authorList>
            <person name="Mu D."/>
            <person name="Du Z."/>
        </authorList>
    </citation>
    <scope>NUCLEOTIDE SEQUENCE [LARGE SCALE GENOMIC DNA]</scope>
    <source>
        <strain evidence="2 3">XK5</strain>
    </source>
</reference>
<dbReference type="Proteomes" id="UP000092695">
    <property type="component" value="Chromosome"/>
</dbReference>
<evidence type="ECO:0000313" key="3">
    <source>
        <dbReference type="Proteomes" id="UP000092695"/>
    </source>
</evidence>
<name>A0A193LHZ8_9GAMM</name>
<dbReference type="STRING" id="1548547.BA177_13100"/>
<sequence>MDRSLFPDLIQSLPEFDGPFDAYRLAAERCEVLFASYPAGTVIAAHTHPSRNAGVITAGELILTRGEQEERYGVGEWYQLEPEEQHAARFEVATSEIEFWFKV</sequence>
<dbReference type="InterPro" id="IPR013096">
    <property type="entry name" value="Cupin_2"/>
</dbReference>
<dbReference type="KEGG" id="woc:BA177_13100"/>
<dbReference type="RefSeq" id="WP_068616904.1">
    <property type="nucleotide sequence ID" value="NZ_CP016268.1"/>
</dbReference>
<organism evidence="2 3">
    <name type="scientific">Woeseia oceani</name>
    <dbReference type="NCBI Taxonomy" id="1548547"/>
    <lineage>
        <taxon>Bacteria</taxon>
        <taxon>Pseudomonadati</taxon>
        <taxon>Pseudomonadota</taxon>
        <taxon>Gammaproteobacteria</taxon>
        <taxon>Woeseiales</taxon>
        <taxon>Woeseiaceae</taxon>
        <taxon>Woeseia</taxon>
    </lineage>
</organism>
<dbReference type="Gene3D" id="2.60.120.10">
    <property type="entry name" value="Jelly Rolls"/>
    <property type="match status" value="1"/>
</dbReference>
<dbReference type="Pfam" id="PF07883">
    <property type="entry name" value="Cupin_2"/>
    <property type="match status" value="1"/>
</dbReference>
<accession>A0A193LHZ8</accession>
<evidence type="ECO:0000259" key="1">
    <source>
        <dbReference type="Pfam" id="PF07883"/>
    </source>
</evidence>
<protein>
    <submittedName>
        <fullName evidence="2">Cupin</fullName>
    </submittedName>
</protein>
<dbReference type="SUPFAM" id="SSF51182">
    <property type="entry name" value="RmlC-like cupins"/>
    <property type="match status" value="1"/>
</dbReference>
<keyword evidence="3" id="KW-1185">Reference proteome</keyword>
<dbReference type="OrthoDB" id="582598at2"/>
<dbReference type="InterPro" id="IPR011051">
    <property type="entry name" value="RmlC_Cupin_sf"/>
</dbReference>
<dbReference type="EMBL" id="CP016268">
    <property type="protein sequence ID" value="ANO52009.1"/>
    <property type="molecule type" value="Genomic_DNA"/>
</dbReference>
<proteinExistence type="predicted"/>
<evidence type="ECO:0000313" key="2">
    <source>
        <dbReference type="EMBL" id="ANO52009.1"/>
    </source>
</evidence>
<feature type="domain" description="Cupin type-2" evidence="1">
    <location>
        <begin position="35"/>
        <end position="89"/>
    </location>
</feature>